<evidence type="ECO:0000256" key="1">
    <source>
        <dbReference type="SAM" id="Phobius"/>
    </source>
</evidence>
<feature type="transmembrane region" description="Helical" evidence="1">
    <location>
        <begin position="12"/>
        <end position="30"/>
    </location>
</feature>
<keyword evidence="1" id="KW-0812">Transmembrane</keyword>
<dbReference type="eggNOG" id="ENOG502Z8ED">
    <property type="taxonomic scope" value="Bacteria"/>
</dbReference>
<dbReference type="KEGG" id="fbr:FBFL15_2428"/>
<evidence type="ECO:0000313" key="2">
    <source>
        <dbReference type="EMBL" id="CCB70435.1"/>
    </source>
</evidence>
<protein>
    <submittedName>
        <fullName evidence="2">Uncharacterized protein</fullName>
    </submittedName>
</protein>
<organism evidence="2 3">
    <name type="scientific">Flavobacterium branchiophilum (strain FL-15)</name>
    <dbReference type="NCBI Taxonomy" id="1034807"/>
    <lineage>
        <taxon>Bacteria</taxon>
        <taxon>Pseudomonadati</taxon>
        <taxon>Bacteroidota</taxon>
        <taxon>Flavobacteriia</taxon>
        <taxon>Flavobacteriales</taxon>
        <taxon>Flavobacteriaceae</taxon>
        <taxon>Flavobacterium</taxon>
    </lineage>
</organism>
<keyword evidence="3" id="KW-1185">Reference proteome</keyword>
<dbReference type="RefSeq" id="WP_014084895.1">
    <property type="nucleotide sequence ID" value="NC_016001.1"/>
</dbReference>
<feature type="transmembrane region" description="Helical" evidence="1">
    <location>
        <begin position="165"/>
        <end position="185"/>
    </location>
</feature>
<feature type="transmembrane region" description="Helical" evidence="1">
    <location>
        <begin position="197"/>
        <end position="218"/>
    </location>
</feature>
<name>G2Z3I6_FLABF</name>
<reference evidence="2 3" key="1">
    <citation type="journal article" date="2011" name="Appl. Environ. Microbiol.">
        <title>Complete genome sequence of the fish pathogen Flavobacterium branchiophilum.</title>
        <authorList>
            <consortium name="1:IP"/>
            <consortium name="Microbial Evolutionary Genomics,F-75015 Paris"/>
            <consortium name="France 2:CNRS"/>
            <consortium name="URA2171"/>
            <consortium name="F-75015 Paris,France 3:Unite de Virologie et Immunologie Mol."/>
            <consortium name="INRA,78352 Jouy en Josas Cedex"/>
            <consortium name="France. 4:Unite de Mathemathique"/>
            <consortium name="Informatique et Genome,INRA"/>
            <consortium name="78352 Jouy en Josas Cedex"/>
            <consortium name="France. 5:CEA/Genoscope"/>
            <consortium name="Evry"/>
            <consortium name="France"/>
            <person name="Touchon M."/>
            <person name="Barbier P."/>
            <person name="Bernardet J.F."/>
            <person name="Loux V."/>
            <person name="Vacherie B."/>
            <person name="Barbe V."/>
            <person name="Rocha E.P."/>
            <person name="Duchaud E."/>
        </authorList>
    </citation>
    <scope>NUCLEOTIDE SEQUENCE [LARGE SCALE GENOMIC DNA]</scope>
    <source>
        <strain evidence="2 3">FL-15</strain>
    </source>
</reference>
<gene>
    <name evidence="2" type="ordered locus">FBFL15_2428</name>
</gene>
<dbReference type="AlphaFoldDB" id="G2Z3I6"/>
<dbReference type="EMBL" id="FQ859183">
    <property type="protein sequence ID" value="CCB70435.1"/>
    <property type="molecule type" value="Genomic_DNA"/>
</dbReference>
<evidence type="ECO:0000313" key="3">
    <source>
        <dbReference type="Proteomes" id="UP000009186"/>
    </source>
</evidence>
<keyword evidence="1" id="KW-0472">Membrane</keyword>
<feature type="transmembrane region" description="Helical" evidence="1">
    <location>
        <begin position="36"/>
        <end position="54"/>
    </location>
</feature>
<keyword evidence="1" id="KW-1133">Transmembrane helix</keyword>
<dbReference type="HOGENOM" id="CLU_093433_0_0_10"/>
<accession>G2Z3I6</accession>
<dbReference type="Proteomes" id="UP000009186">
    <property type="component" value="Chromosome"/>
</dbReference>
<sequence>MKIDYYSLKARIYPSFLVLLPLLLLAVFYITNFEIYFHYFTAFATIGLFSYLLSQLGRDRGKLKEQELFKLWGGKPSTQILRHSSELLDKHTKARFHKVLTAKIENVTLPTIEEEEQNPTKADEIYESCTKYLISKTRDTVKYNLLFKENTSYGFRRNLWGMKTWAIVILILSAVIHLILATDYFTEYSFSPNEDAYLYAGLFIISIFWFFIVTPNWIRIVADEYARRLYETLEE</sequence>
<proteinExistence type="predicted"/>